<dbReference type="Gene3D" id="3.30.40.10">
    <property type="entry name" value="Zinc/RING finger domain, C3HC4 (zinc finger)"/>
    <property type="match status" value="1"/>
</dbReference>
<dbReference type="SUPFAM" id="SSF57903">
    <property type="entry name" value="FYVE/PHD zinc finger"/>
    <property type="match status" value="1"/>
</dbReference>
<evidence type="ECO:0000256" key="2">
    <source>
        <dbReference type="ARBA" id="ARBA00008755"/>
    </source>
</evidence>
<name>A0AAD4NDQ7_9BILA</name>
<dbReference type="InterPro" id="IPR013083">
    <property type="entry name" value="Znf_RING/FYVE/PHD"/>
</dbReference>
<dbReference type="InterPro" id="IPR017455">
    <property type="entry name" value="Znf_FYVE-rel"/>
</dbReference>
<accession>A0AAD4NDQ7</accession>
<evidence type="ECO:0000313" key="9">
    <source>
        <dbReference type="EMBL" id="KAI1725534.1"/>
    </source>
</evidence>
<comment type="caution">
    <text evidence="9">The sequence shown here is derived from an EMBL/GenBank/DDBJ whole genome shotgun (WGS) entry which is preliminary data.</text>
</comment>
<dbReference type="SMART" id="SM00064">
    <property type="entry name" value="FYVE"/>
    <property type="match status" value="1"/>
</dbReference>
<evidence type="ECO:0000256" key="3">
    <source>
        <dbReference type="ARBA" id="ARBA00022723"/>
    </source>
</evidence>
<dbReference type="InterPro" id="IPR043269">
    <property type="entry name" value="FYVE_LST2"/>
</dbReference>
<keyword evidence="3" id="KW-0479">Metal-binding</keyword>
<dbReference type="Pfam" id="PF01363">
    <property type="entry name" value="FYVE"/>
    <property type="match status" value="1"/>
</dbReference>
<proteinExistence type="inferred from homology"/>
<dbReference type="InterPro" id="IPR000306">
    <property type="entry name" value="Znf_FYVE"/>
</dbReference>
<evidence type="ECO:0000256" key="1">
    <source>
        <dbReference type="ARBA" id="ARBA00003580"/>
    </source>
</evidence>
<feature type="region of interest" description="Disordered" evidence="7">
    <location>
        <begin position="527"/>
        <end position="592"/>
    </location>
</feature>
<dbReference type="GO" id="GO:0031901">
    <property type="term" value="C:early endosome membrane"/>
    <property type="evidence" value="ECO:0007669"/>
    <property type="project" value="TreeGrafter"/>
</dbReference>
<dbReference type="CDD" id="cd15731">
    <property type="entry name" value="FYVE_LST2"/>
    <property type="match status" value="1"/>
</dbReference>
<dbReference type="PANTHER" id="PTHR46465">
    <property type="entry name" value="LATERAL SIGNALING TARGET PROTEIN 2 HOMOLOG"/>
    <property type="match status" value="1"/>
</dbReference>
<keyword evidence="10" id="KW-1185">Reference proteome</keyword>
<evidence type="ECO:0000256" key="6">
    <source>
        <dbReference type="PROSITE-ProRule" id="PRU00091"/>
    </source>
</evidence>
<dbReference type="InterPro" id="IPR011011">
    <property type="entry name" value="Znf_FYVE_PHD"/>
</dbReference>
<evidence type="ECO:0000259" key="8">
    <source>
        <dbReference type="PROSITE" id="PS50178"/>
    </source>
</evidence>
<dbReference type="Proteomes" id="UP001201812">
    <property type="component" value="Unassembled WGS sequence"/>
</dbReference>
<feature type="compositionally biased region" description="Low complexity" evidence="7">
    <location>
        <begin position="546"/>
        <end position="579"/>
    </location>
</feature>
<evidence type="ECO:0000256" key="5">
    <source>
        <dbReference type="ARBA" id="ARBA00022833"/>
    </source>
</evidence>
<dbReference type="InterPro" id="IPR051118">
    <property type="entry name" value="LST-2"/>
</dbReference>
<evidence type="ECO:0000256" key="4">
    <source>
        <dbReference type="ARBA" id="ARBA00022771"/>
    </source>
</evidence>
<feature type="compositionally biased region" description="Polar residues" evidence="7">
    <location>
        <begin position="536"/>
        <end position="545"/>
    </location>
</feature>
<comment type="function">
    <text evidence="1">Negative regulator of epidermal growth factor receptor (EGFR) signaling.</text>
</comment>
<evidence type="ECO:0000313" key="10">
    <source>
        <dbReference type="Proteomes" id="UP001201812"/>
    </source>
</evidence>
<keyword evidence="4 6" id="KW-0863">Zinc-finger</keyword>
<comment type="similarity">
    <text evidence="2">Belongs to the lst-2 family.</text>
</comment>
<reference evidence="9" key="1">
    <citation type="submission" date="2022-01" db="EMBL/GenBank/DDBJ databases">
        <title>Genome Sequence Resource for Two Populations of Ditylenchus destructor, the Migratory Endoparasitic Phytonematode.</title>
        <authorList>
            <person name="Zhang H."/>
            <person name="Lin R."/>
            <person name="Xie B."/>
        </authorList>
    </citation>
    <scope>NUCLEOTIDE SEQUENCE</scope>
    <source>
        <strain evidence="9">BazhouSP</strain>
    </source>
</reference>
<dbReference type="AlphaFoldDB" id="A0AAD4NDQ7"/>
<keyword evidence="5" id="KW-0862">Zinc</keyword>
<dbReference type="GO" id="GO:0008270">
    <property type="term" value="F:zinc ion binding"/>
    <property type="evidence" value="ECO:0007669"/>
    <property type="project" value="UniProtKB-KW"/>
</dbReference>
<feature type="domain" description="FYVE-type" evidence="8">
    <location>
        <begin position="462"/>
        <end position="522"/>
    </location>
</feature>
<sequence>MCQVFFSVMRCDKERKNRMQSLWKFVNKPRIDDWSPLAKFYYADEALNSIASELDSFDGRRDPDRCNHLVTKLRQAQDRVLHIIGEMLMIVFPHEDDRACRDFRVKFPDEIIHDNLPGQLWFGAECLAAGSNIMDHEAESEAIRPLAKELTRHLDKMRELLKDQALRDPAQYTDKIKTSLQVFDRLFAEFEYNYVSAMVTVKSIKEYDAQLDVAVLFSDSLTRAIKMNYIAQEQIDDCDPNVIIALPRLAILWGLLYYPHGALNVEGPDENLSEMFRHFHKLLIIIRGRLTSLTASELRKLEMFLVTGSEQENCSLNVLEKEIESICDSRNIHVECAHSPKVFLENSADGFGYPSSDPAHNGLAVANEIRKRGLERNLYESSEELIHRLFVCIAGVADQLQTNYSADVRKVLKMVLQPVEVVPIYEVSGKTAALPENEEETGVEVRESLPLPSFVGVRWVPDSDCDHCTACNSPFTMVRRRHHCRNCGRIFCARCSANTLSIPELGYDKRVRICDLCYVYRLDPFPSSPPSQSTSINQMNMNDRTSSPSSSLSSPSSSFPPDSDMLPSSSFSSTGLNSSQRHESNNDFGIPS</sequence>
<dbReference type="PROSITE" id="PS50178">
    <property type="entry name" value="ZF_FYVE"/>
    <property type="match status" value="1"/>
</dbReference>
<dbReference type="PANTHER" id="PTHR46465:SF2">
    <property type="entry name" value="LATERAL SIGNALING TARGET PROTEIN 2 HOMOLOG"/>
    <property type="match status" value="1"/>
</dbReference>
<protein>
    <submittedName>
        <fullName evidence="9">FYVE zinc finger domain-containing protein</fullName>
    </submittedName>
</protein>
<evidence type="ECO:0000256" key="7">
    <source>
        <dbReference type="SAM" id="MobiDB-lite"/>
    </source>
</evidence>
<gene>
    <name evidence="9" type="ORF">DdX_02195</name>
</gene>
<organism evidence="9 10">
    <name type="scientific">Ditylenchus destructor</name>
    <dbReference type="NCBI Taxonomy" id="166010"/>
    <lineage>
        <taxon>Eukaryota</taxon>
        <taxon>Metazoa</taxon>
        <taxon>Ecdysozoa</taxon>
        <taxon>Nematoda</taxon>
        <taxon>Chromadorea</taxon>
        <taxon>Rhabditida</taxon>
        <taxon>Tylenchina</taxon>
        <taxon>Tylenchomorpha</taxon>
        <taxon>Sphaerularioidea</taxon>
        <taxon>Anguinidae</taxon>
        <taxon>Anguininae</taxon>
        <taxon>Ditylenchus</taxon>
    </lineage>
</organism>
<dbReference type="EMBL" id="JAKKPZ010000002">
    <property type="protein sequence ID" value="KAI1725534.1"/>
    <property type="molecule type" value="Genomic_DNA"/>
</dbReference>